<feature type="domain" description="Indole-3-glycerol phosphate synthase" evidence="10">
    <location>
        <begin position="6"/>
        <end position="255"/>
    </location>
</feature>
<dbReference type="Pfam" id="PF00218">
    <property type="entry name" value="IGPS"/>
    <property type="match status" value="1"/>
</dbReference>
<protein>
    <recommendedName>
        <fullName evidence="9">Indole-3-glycerol phosphate synthase</fullName>
        <shortName evidence="9">IGPS</shortName>
        <ecNumber evidence="9">4.1.1.48</ecNumber>
    </recommendedName>
</protein>
<dbReference type="Proteomes" id="UP000031563">
    <property type="component" value="Unassembled WGS sequence"/>
</dbReference>
<evidence type="ECO:0000256" key="1">
    <source>
        <dbReference type="ARBA" id="ARBA00001633"/>
    </source>
</evidence>
<dbReference type="FunFam" id="3.20.20.70:FF:000024">
    <property type="entry name" value="Indole-3-glycerol phosphate synthase"/>
    <property type="match status" value="1"/>
</dbReference>
<dbReference type="PANTHER" id="PTHR22854:SF2">
    <property type="entry name" value="INDOLE-3-GLYCEROL-PHOSPHATE SYNTHASE"/>
    <property type="match status" value="1"/>
</dbReference>
<dbReference type="NCBIfam" id="NF001377">
    <property type="entry name" value="PRK00278.2-4"/>
    <property type="match status" value="1"/>
</dbReference>
<dbReference type="InterPro" id="IPR013785">
    <property type="entry name" value="Aldolase_TIM"/>
</dbReference>
<evidence type="ECO:0000256" key="5">
    <source>
        <dbReference type="ARBA" id="ARBA00022793"/>
    </source>
</evidence>
<proteinExistence type="inferred from homology"/>
<evidence type="ECO:0000259" key="10">
    <source>
        <dbReference type="Pfam" id="PF00218"/>
    </source>
</evidence>
<keyword evidence="4 9" id="KW-0028">Amino-acid biosynthesis</keyword>
<dbReference type="RefSeq" id="WP_040047895.1">
    <property type="nucleotide sequence ID" value="NZ_JWIR02000043.1"/>
</dbReference>
<dbReference type="InterPro" id="IPR013798">
    <property type="entry name" value="Indole-3-glycerol_P_synth_dom"/>
</dbReference>
<dbReference type="PANTHER" id="PTHR22854">
    <property type="entry name" value="TRYPTOPHAN BIOSYNTHESIS PROTEIN"/>
    <property type="match status" value="1"/>
</dbReference>
<dbReference type="InterPro" id="IPR045186">
    <property type="entry name" value="Indole-3-glycerol_P_synth"/>
</dbReference>
<dbReference type="NCBIfam" id="NF001371">
    <property type="entry name" value="PRK00278.1-3"/>
    <property type="match status" value="1"/>
</dbReference>
<evidence type="ECO:0000256" key="9">
    <source>
        <dbReference type="HAMAP-Rule" id="MF_00134"/>
    </source>
</evidence>
<dbReference type="STRING" id="1221996.QY95_02474"/>
<dbReference type="GO" id="GO:0004425">
    <property type="term" value="F:indole-3-glycerol-phosphate synthase activity"/>
    <property type="evidence" value="ECO:0007669"/>
    <property type="project" value="UniProtKB-UniRule"/>
</dbReference>
<dbReference type="UniPathway" id="UPA00035">
    <property type="reaction ID" value="UER00043"/>
</dbReference>
<comment type="caution">
    <text evidence="11">The sequence shown here is derived from an EMBL/GenBank/DDBJ whole genome shotgun (WGS) entry which is preliminary data.</text>
</comment>
<dbReference type="AlphaFoldDB" id="A0A0F5I065"/>
<evidence type="ECO:0000256" key="8">
    <source>
        <dbReference type="ARBA" id="ARBA00023239"/>
    </source>
</evidence>
<keyword evidence="7 9" id="KW-0057">Aromatic amino acid biosynthesis</keyword>
<dbReference type="CDD" id="cd00331">
    <property type="entry name" value="IGPS"/>
    <property type="match status" value="1"/>
</dbReference>
<keyword evidence="8 9" id="KW-0456">Lyase</keyword>
<dbReference type="InterPro" id="IPR001468">
    <property type="entry name" value="Indole-3-GlycerolPSynthase_CS"/>
</dbReference>
<comment type="pathway">
    <text evidence="2 9">Amino-acid biosynthesis; L-tryptophan biosynthesis; L-tryptophan from chorismate: step 4/5.</text>
</comment>
<evidence type="ECO:0000313" key="11">
    <source>
        <dbReference type="EMBL" id="KKB39034.1"/>
    </source>
</evidence>
<keyword evidence="5 9" id="KW-0210">Decarboxylase</keyword>
<dbReference type="GO" id="GO:0000162">
    <property type="term" value="P:L-tryptophan biosynthetic process"/>
    <property type="evidence" value="ECO:0007669"/>
    <property type="project" value="UniProtKB-UniRule"/>
</dbReference>
<dbReference type="SUPFAM" id="SSF51366">
    <property type="entry name" value="Ribulose-phoshate binding barrel"/>
    <property type="match status" value="1"/>
</dbReference>
<evidence type="ECO:0000256" key="2">
    <source>
        <dbReference type="ARBA" id="ARBA00004696"/>
    </source>
</evidence>
<dbReference type="HAMAP" id="MF_00134_B">
    <property type="entry name" value="IGPS_B"/>
    <property type="match status" value="1"/>
</dbReference>
<dbReference type="InterPro" id="IPR011060">
    <property type="entry name" value="RibuloseP-bd_barrel"/>
</dbReference>
<evidence type="ECO:0000313" key="12">
    <source>
        <dbReference type="Proteomes" id="UP000031563"/>
    </source>
</evidence>
<dbReference type="PROSITE" id="PS00614">
    <property type="entry name" value="IGPS"/>
    <property type="match status" value="1"/>
</dbReference>
<keyword evidence="6 9" id="KW-0822">Tryptophan biosynthesis</keyword>
<evidence type="ECO:0000256" key="4">
    <source>
        <dbReference type="ARBA" id="ARBA00022605"/>
    </source>
</evidence>
<comment type="similarity">
    <text evidence="3 9">Belongs to the TrpC family.</text>
</comment>
<keyword evidence="12" id="KW-1185">Reference proteome</keyword>
<evidence type="ECO:0000256" key="6">
    <source>
        <dbReference type="ARBA" id="ARBA00022822"/>
    </source>
</evidence>
<name>A0A0F5I065_BACTR</name>
<dbReference type="Gene3D" id="3.20.20.70">
    <property type="entry name" value="Aldolase class I"/>
    <property type="match status" value="1"/>
</dbReference>
<evidence type="ECO:0000256" key="7">
    <source>
        <dbReference type="ARBA" id="ARBA00023141"/>
    </source>
</evidence>
<reference evidence="11" key="1">
    <citation type="submission" date="2015-02" db="EMBL/GenBank/DDBJ databases">
        <title>Genome Assembly of Bacillaceae bacterium MTCC 8252.</title>
        <authorList>
            <person name="Verma A."/>
            <person name="Khatri I."/>
            <person name="Mual P."/>
            <person name="Subramanian S."/>
            <person name="Krishnamurthi S."/>
        </authorList>
    </citation>
    <scope>NUCLEOTIDE SEQUENCE [LARGE SCALE GENOMIC DNA]</scope>
    <source>
        <strain evidence="11">MTCC 8252</strain>
    </source>
</reference>
<accession>A0A0F5I065</accession>
<dbReference type="OrthoDB" id="9804217at2"/>
<gene>
    <name evidence="9" type="primary">trpC</name>
    <name evidence="11" type="ORF">QY95_02474</name>
</gene>
<dbReference type="EMBL" id="JWIR02000043">
    <property type="protein sequence ID" value="KKB39034.1"/>
    <property type="molecule type" value="Genomic_DNA"/>
</dbReference>
<dbReference type="GO" id="GO:0004640">
    <property type="term" value="F:phosphoribosylanthranilate isomerase activity"/>
    <property type="evidence" value="ECO:0007669"/>
    <property type="project" value="TreeGrafter"/>
</dbReference>
<sequence>MSTTILDKILAEKHKEVAELKQSFQAGKPVKRQDKGSLYDRFSRSGKMNVISEIKRASPSKGEINAGVDPVKQAIQYEASGADAISVLTDTPFFKGTMEDLMAVRQAVDVPVLCKDFIIDQIQITRAAAAGADVILLIAAALDQDQLRSLYRYAKEQQLDVLLEVHNEEEMERALAVDADVIGVNNRNLKTFMVDLGITERLLAAYYEPNKVFISESGMRTTEDVERVKQAGAKGILVGETFMRSTNIAETFQQLKTSL</sequence>
<dbReference type="EC" id="4.1.1.48" evidence="9"/>
<evidence type="ECO:0000256" key="3">
    <source>
        <dbReference type="ARBA" id="ARBA00008737"/>
    </source>
</evidence>
<comment type="catalytic activity">
    <reaction evidence="1 9">
        <text>1-(2-carboxyphenylamino)-1-deoxy-D-ribulose 5-phosphate + H(+) = (1S,2R)-1-C-(indol-3-yl)glycerol 3-phosphate + CO2 + H2O</text>
        <dbReference type="Rhea" id="RHEA:23476"/>
        <dbReference type="ChEBI" id="CHEBI:15377"/>
        <dbReference type="ChEBI" id="CHEBI:15378"/>
        <dbReference type="ChEBI" id="CHEBI:16526"/>
        <dbReference type="ChEBI" id="CHEBI:58613"/>
        <dbReference type="ChEBI" id="CHEBI:58866"/>
        <dbReference type="EC" id="4.1.1.48"/>
    </reaction>
</comment>
<organism evidence="11 12">
    <name type="scientific">Bacillus thermotolerans</name>
    <name type="common">Quasibacillus thermotolerans</name>
    <dbReference type="NCBI Taxonomy" id="1221996"/>
    <lineage>
        <taxon>Bacteria</taxon>
        <taxon>Bacillati</taxon>
        <taxon>Bacillota</taxon>
        <taxon>Bacilli</taxon>
        <taxon>Bacillales</taxon>
        <taxon>Bacillaceae</taxon>
        <taxon>Bacillus</taxon>
    </lineage>
</organism>